<accession>A0A2U7NBV4</accession>
<sequence>MTLQELQDELQKDLQIDPTKLEYESSQNPVLYGKWLVKYSSLKKEVIRIDNDRKTSAKERLDFYTGRSEGQVCFDRYERSEMKTVVSADETILKLDTKLQYMAIMLEFCSTGMDAIKQRGFAIKHMIEMRQFEAGK</sequence>
<name>A0A2U7NBV4_9CAUD</name>
<dbReference type="Pfam" id="PF11056">
    <property type="entry name" value="UvsY"/>
    <property type="match status" value="1"/>
</dbReference>
<dbReference type="Proteomes" id="UP000247773">
    <property type="component" value="Genome"/>
</dbReference>
<evidence type="ECO:0000313" key="1">
    <source>
        <dbReference type="EMBL" id="ASD52099.1"/>
    </source>
</evidence>
<evidence type="ECO:0000313" key="2">
    <source>
        <dbReference type="Proteomes" id="UP000247773"/>
    </source>
</evidence>
<dbReference type="InterPro" id="IPR021289">
    <property type="entry name" value="UvsY"/>
</dbReference>
<protein>
    <submittedName>
        <fullName evidence="1">Recombination, repair and ssDNA binding protein</fullName>
    </submittedName>
</protein>
<gene>
    <name evidence="1" type="ORF">PspYZU05_147</name>
</gene>
<keyword evidence="2" id="KW-1185">Reference proteome</keyword>
<proteinExistence type="predicted"/>
<reference evidence="1 2" key="1">
    <citation type="submission" date="2017-04" db="EMBL/GenBank/DDBJ databases">
        <title>Isolation of lytic bacteriophages infecting Pseudomonas strains for biocontrol of fish and shrimp spoilage during chilled storage.</title>
        <authorList>
            <person name="Yang Z."/>
            <person name="Tao X."/>
            <person name="Gao L."/>
            <person name="Rao S."/>
        </authorList>
    </citation>
    <scope>NUCLEOTIDE SEQUENCE [LARGE SCALE GENOMIC DNA]</scope>
</reference>
<organism evidence="1 2">
    <name type="scientific">Pseudomonas phage PspYZU05</name>
    <dbReference type="NCBI Taxonomy" id="1983556"/>
    <lineage>
        <taxon>Viruses</taxon>
        <taxon>Duplodnaviria</taxon>
        <taxon>Heunggongvirae</taxon>
        <taxon>Uroviricota</taxon>
        <taxon>Caudoviricetes</taxon>
        <taxon>Pantevenvirales</taxon>
        <taxon>Straboviridae</taxon>
        <taxon>Jiangsuvirus</taxon>
        <taxon>Jiangsuvirus pspyzu05</taxon>
    </lineage>
</organism>
<dbReference type="EMBL" id="KY971610">
    <property type="protein sequence ID" value="ASD52099.1"/>
    <property type="molecule type" value="Genomic_DNA"/>
</dbReference>